<evidence type="ECO:0000259" key="2">
    <source>
        <dbReference type="Pfam" id="PF06527"/>
    </source>
</evidence>
<dbReference type="Proteomes" id="UP000253744">
    <property type="component" value="Plasmid pDrdI"/>
</dbReference>
<proteinExistence type="predicted"/>
<dbReference type="KEGG" id="dwu:DVJ83_17390"/>
<evidence type="ECO:0000256" key="1">
    <source>
        <dbReference type="SAM" id="MobiDB-lite"/>
    </source>
</evidence>
<dbReference type="RefSeq" id="WP_114673537.1">
    <property type="nucleotide sequence ID" value="NZ_CP031163.1"/>
</dbReference>
<feature type="compositionally biased region" description="Basic and acidic residues" evidence="1">
    <location>
        <begin position="371"/>
        <end position="380"/>
    </location>
</feature>
<dbReference type="EMBL" id="CP031163">
    <property type="protein sequence ID" value="AXH00889.1"/>
    <property type="molecule type" value="Genomic_DNA"/>
</dbReference>
<reference evidence="3 4" key="1">
    <citation type="submission" date="2018-07" db="EMBL/GenBank/DDBJ databases">
        <title>Complete Genome and Methylome Analysis of Deinococcus wulumuqiensis NEB 479.</title>
        <authorList>
            <person name="Fomenkov A."/>
            <person name="Luyten Y."/>
            <person name="Vincze T."/>
            <person name="Anton B.P."/>
            <person name="Clark T."/>
            <person name="Roberts R.J."/>
            <person name="Morgan R.D."/>
        </authorList>
    </citation>
    <scope>NUCLEOTIDE SEQUENCE [LARGE SCALE GENOMIC DNA]</scope>
    <source>
        <strain evidence="3 4">NEB 479</strain>
        <plasmid evidence="4">Plasmid pdrdi</plasmid>
    </source>
</reference>
<feature type="domain" description="TniQ" evidence="2">
    <location>
        <begin position="6"/>
        <end position="146"/>
    </location>
</feature>
<feature type="region of interest" description="Disordered" evidence="1">
    <location>
        <begin position="371"/>
        <end position="391"/>
    </location>
</feature>
<dbReference type="AlphaFoldDB" id="A0A345IMG6"/>
<protein>
    <recommendedName>
        <fullName evidence="2">TniQ domain-containing protein</fullName>
    </recommendedName>
</protein>
<dbReference type="Pfam" id="PF06527">
    <property type="entry name" value="TniQ"/>
    <property type="match status" value="1"/>
</dbReference>
<organism evidence="3 4">
    <name type="scientific">Deinococcus wulumuqiensis</name>
    <dbReference type="NCBI Taxonomy" id="980427"/>
    <lineage>
        <taxon>Bacteria</taxon>
        <taxon>Thermotogati</taxon>
        <taxon>Deinococcota</taxon>
        <taxon>Deinococci</taxon>
        <taxon>Deinococcales</taxon>
        <taxon>Deinococcaceae</taxon>
        <taxon>Deinococcus</taxon>
    </lineage>
</organism>
<keyword evidence="3" id="KW-0614">Plasmid</keyword>
<dbReference type="InterPro" id="IPR009492">
    <property type="entry name" value="TniQ"/>
</dbReference>
<name>A0A345IMG6_9DEIO</name>
<geneLocation type="plasmid" evidence="4">
    <name>pdrdi</name>
</geneLocation>
<evidence type="ECO:0000313" key="3">
    <source>
        <dbReference type="EMBL" id="AXH00889.1"/>
    </source>
</evidence>
<evidence type="ECO:0000313" key="4">
    <source>
        <dbReference type="Proteomes" id="UP000253744"/>
    </source>
</evidence>
<sequence length="391" mass="44559">MTDLLPFRPRPEPGELLTSWLARLALENGTTVARIIASCVRDTHYPVLDLDQHLPRPLLHRLAERTGLPWPAIERTSLRALHDLYVGRRQDHGAYRWFMSVRPVRQRYTMHGQQVCPDCLATDPVPHYRQTWRLSFVTTCPVHECLRLDRCPACDAPIDHRGACDGRDEVFDEHALCRCGGCGADFRAYAWHTLGGDVTLQARREAWGYEAAQEGEREKRVPREIRLRSVVNWQARLTAPPKDGRIKLGGVFVEIESYLRGCRHLLRVIGSEPLGEDFRRLVYLRSGLPLRPVTAVGKLQFDRSEIGVRHANLAMVSWLLSDWPITFQELCFESGVSYTTLAHPKHQPLVPEWYERQCLAIQAVRTQSRKQAEEAGRKSPIDLAASASAQL</sequence>
<accession>A0A345IMG6</accession>
<gene>
    <name evidence="3" type="ORF">DVJ83_17390</name>
</gene>